<evidence type="ECO:0000313" key="3">
    <source>
        <dbReference type="Proteomes" id="UP000274922"/>
    </source>
</evidence>
<gene>
    <name evidence="2" type="ORF">CXG81DRAFT_25871</name>
</gene>
<evidence type="ECO:0000256" key="1">
    <source>
        <dbReference type="SAM" id="MobiDB-lite"/>
    </source>
</evidence>
<feature type="compositionally biased region" description="Low complexity" evidence="1">
    <location>
        <begin position="364"/>
        <end position="380"/>
    </location>
</feature>
<sequence length="402" mass="43205">MVVARPAPIRTTTDNRKSMDMLSTRIAEEGGDGDVLPGMESNDTLGQRAISEAMDDAASSLSRMNLDSGHVRSPTGRHAEAKVLDAHLASRRSSADSSQISLGRTSSLFSLGRGPKTPKNHASVDGTGAGLGTPGGHGGAGHAHGSHGSGFLPTRPVRHPIWDMPIAKTILERVFEYLPSHDLHSCIPYVSKLFYQTQKQFLLEHLIGGVSFELIQRDERKSSTAKVFNAQGQLQQWSGPITVIQRFRGSIDDYDAGTDRIILREVPGTDARVCIPASGLFEARVMYDSGYAGMDVARMAHDYLKLYADPITGYCVNDVAKAPNYLKCQLGPQNNAGQISCISTTLSTLMAPDQVFAASSNGARSTRTGSSILSGSSGSSGERRRWGQFFKMSQASMSQVAK</sequence>
<dbReference type="EMBL" id="ML014172">
    <property type="protein sequence ID" value="RKP01430.1"/>
    <property type="molecule type" value="Genomic_DNA"/>
</dbReference>
<keyword evidence="3" id="KW-1185">Reference proteome</keyword>
<reference evidence="3" key="1">
    <citation type="journal article" date="2018" name="Nat. Microbiol.">
        <title>Leveraging single-cell genomics to expand the fungal tree of life.</title>
        <authorList>
            <person name="Ahrendt S.R."/>
            <person name="Quandt C.A."/>
            <person name="Ciobanu D."/>
            <person name="Clum A."/>
            <person name="Salamov A."/>
            <person name="Andreopoulos B."/>
            <person name="Cheng J.F."/>
            <person name="Woyke T."/>
            <person name="Pelin A."/>
            <person name="Henrissat B."/>
            <person name="Reynolds N.K."/>
            <person name="Benny G.L."/>
            <person name="Smith M.E."/>
            <person name="James T.Y."/>
            <person name="Grigoriev I.V."/>
        </authorList>
    </citation>
    <scope>NUCLEOTIDE SEQUENCE [LARGE SCALE GENOMIC DNA]</scope>
    <source>
        <strain evidence="3">ATCC 52028</strain>
    </source>
</reference>
<organism evidence="2 3">
    <name type="scientific">Caulochytrium protostelioides</name>
    <dbReference type="NCBI Taxonomy" id="1555241"/>
    <lineage>
        <taxon>Eukaryota</taxon>
        <taxon>Fungi</taxon>
        <taxon>Fungi incertae sedis</taxon>
        <taxon>Chytridiomycota</taxon>
        <taxon>Chytridiomycota incertae sedis</taxon>
        <taxon>Chytridiomycetes</taxon>
        <taxon>Caulochytriales</taxon>
        <taxon>Caulochytriaceae</taxon>
        <taxon>Caulochytrium</taxon>
    </lineage>
</organism>
<accession>A0A4P9X8P2</accession>
<proteinExistence type="predicted"/>
<feature type="region of interest" description="Disordered" evidence="1">
    <location>
        <begin position="106"/>
        <end position="152"/>
    </location>
</feature>
<name>A0A4P9X8P2_9FUNG</name>
<dbReference type="Proteomes" id="UP000274922">
    <property type="component" value="Unassembled WGS sequence"/>
</dbReference>
<evidence type="ECO:0000313" key="2">
    <source>
        <dbReference type="EMBL" id="RKP01430.1"/>
    </source>
</evidence>
<evidence type="ECO:0008006" key="4">
    <source>
        <dbReference type="Google" id="ProtNLM"/>
    </source>
</evidence>
<feature type="compositionally biased region" description="Gly residues" evidence="1">
    <location>
        <begin position="127"/>
        <end position="142"/>
    </location>
</feature>
<protein>
    <recommendedName>
        <fullName evidence="4">F-box domain-containing protein</fullName>
    </recommendedName>
</protein>
<feature type="region of interest" description="Disordered" evidence="1">
    <location>
        <begin position="360"/>
        <end position="383"/>
    </location>
</feature>
<dbReference type="AlphaFoldDB" id="A0A4P9X8P2"/>